<evidence type="ECO:0000313" key="1">
    <source>
        <dbReference type="EMBL" id="CDW43425.1"/>
    </source>
</evidence>
<dbReference type="EMBL" id="HACA01026064">
    <property type="protein sequence ID" value="CDW43425.1"/>
    <property type="molecule type" value="Transcribed_RNA"/>
</dbReference>
<accession>A0A0K2UZE0</accession>
<sequence length="152" mass="17180">DHISIIEWNKVTKTLDTDYVRCLSSPIGNLIPNYEGRHYTNKRVVIYVNGDASGPYIRKSMVTPLLVPSLDEAERMRELRKEKKYLTCFVRGATGNIGVDDLARIIAHQCNTLQIKGKVELTKSEITNFGKVLYICVDALAFEALQLIDFTS</sequence>
<feature type="non-terminal residue" evidence="1">
    <location>
        <position position="1"/>
    </location>
</feature>
<organism evidence="1">
    <name type="scientific">Lepeophtheirus salmonis</name>
    <name type="common">Salmon louse</name>
    <name type="synonym">Caligus salmonis</name>
    <dbReference type="NCBI Taxonomy" id="72036"/>
    <lineage>
        <taxon>Eukaryota</taxon>
        <taxon>Metazoa</taxon>
        <taxon>Ecdysozoa</taxon>
        <taxon>Arthropoda</taxon>
        <taxon>Crustacea</taxon>
        <taxon>Multicrustacea</taxon>
        <taxon>Hexanauplia</taxon>
        <taxon>Copepoda</taxon>
        <taxon>Siphonostomatoida</taxon>
        <taxon>Caligidae</taxon>
        <taxon>Lepeophtheirus</taxon>
    </lineage>
</organism>
<protein>
    <submittedName>
        <fullName evidence="1">Uncharacterized protein</fullName>
    </submittedName>
</protein>
<proteinExistence type="predicted"/>
<name>A0A0K2UZE0_LEPSM</name>
<reference evidence="1" key="1">
    <citation type="submission" date="2014-05" db="EMBL/GenBank/DDBJ databases">
        <authorList>
            <person name="Chronopoulou M."/>
        </authorList>
    </citation>
    <scope>NUCLEOTIDE SEQUENCE</scope>
    <source>
        <tissue evidence="1">Whole organism</tissue>
    </source>
</reference>
<dbReference type="AlphaFoldDB" id="A0A0K2UZE0"/>